<evidence type="ECO:0000313" key="2">
    <source>
        <dbReference type="Proteomes" id="UP000649739"/>
    </source>
</evidence>
<evidence type="ECO:0000313" key="1">
    <source>
        <dbReference type="EMBL" id="GGJ74729.1"/>
    </source>
</evidence>
<reference evidence="1" key="1">
    <citation type="journal article" date="2014" name="Int. J. Syst. Evol. Microbiol.">
        <title>Complete genome sequence of Corynebacterium casei LMG S-19264T (=DSM 44701T), isolated from a smear-ripened cheese.</title>
        <authorList>
            <consortium name="US DOE Joint Genome Institute (JGI-PGF)"/>
            <person name="Walter F."/>
            <person name="Albersmeier A."/>
            <person name="Kalinowski J."/>
            <person name="Ruckert C."/>
        </authorList>
    </citation>
    <scope>NUCLEOTIDE SEQUENCE</scope>
    <source>
        <strain evidence="1">JCM 3090</strain>
    </source>
</reference>
<keyword evidence="2" id="KW-1185">Reference proteome</keyword>
<comment type="caution">
    <text evidence="1">The sequence shown here is derived from an EMBL/GenBank/DDBJ whole genome shotgun (WGS) entry which is preliminary data.</text>
</comment>
<sequence>MKIEFLGKDSASGQKNCPSLYRTDRGSYVVQGWRVTDAEALAAMDIPAHETVVEIPARMMELFQGRS</sequence>
<protein>
    <submittedName>
        <fullName evidence="1">Uncharacterized protein</fullName>
    </submittedName>
</protein>
<dbReference type="RefSeq" id="WP_189167982.1">
    <property type="nucleotide sequence ID" value="NZ_BMQB01000001.1"/>
</dbReference>
<dbReference type="Proteomes" id="UP000649739">
    <property type="component" value="Unassembled WGS sequence"/>
</dbReference>
<organism evidence="1 2">
    <name type="scientific">Pilimelia anulata</name>
    <dbReference type="NCBI Taxonomy" id="53371"/>
    <lineage>
        <taxon>Bacteria</taxon>
        <taxon>Bacillati</taxon>
        <taxon>Actinomycetota</taxon>
        <taxon>Actinomycetes</taxon>
        <taxon>Micromonosporales</taxon>
        <taxon>Micromonosporaceae</taxon>
        <taxon>Pilimelia</taxon>
    </lineage>
</organism>
<proteinExistence type="predicted"/>
<reference evidence="1" key="2">
    <citation type="submission" date="2020-09" db="EMBL/GenBank/DDBJ databases">
        <authorList>
            <person name="Sun Q."/>
            <person name="Ohkuma M."/>
        </authorList>
    </citation>
    <scope>NUCLEOTIDE SEQUENCE</scope>
    <source>
        <strain evidence="1">JCM 3090</strain>
    </source>
</reference>
<name>A0A8J3B291_9ACTN</name>
<dbReference type="AlphaFoldDB" id="A0A8J3B291"/>
<accession>A0A8J3B291</accession>
<dbReference type="EMBL" id="BMQB01000001">
    <property type="protein sequence ID" value="GGJ74729.1"/>
    <property type="molecule type" value="Genomic_DNA"/>
</dbReference>
<gene>
    <name evidence="1" type="ORF">GCM10010123_00850</name>
</gene>